<comment type="caution">
    <text evidence="2">The sequence shown here is derived from an EMBL/GenBank/DDBJ whole genome shotgun (WGS) entry which is preliminary data.</text>
</comment>
<feature type="region of interest" description="Disordered" evidence="1">
    <location>
        <begin position="39"/>
        <end position="61"/>
    </location>
</feature>
<dbReference type="EMBL" id="RYCF01000048">
    <property type="protein sequence ID" value="MQK25584.1"/>
    <property type="molecule type" value="Genomic_DNA"/>
</dbReference>
<dbReference type="NCBIfam" id="TIGR01635">
    <property type="entry name" value="tail_comp_S"/>
    <property type="match status" value="2"/>
</dbReference>
<protein>
    <submittedName>
        <fullName evidence="2">Phage virion morphogenesis protein</fullName>
    </submittedName>
</protein>
<organism evidence="2 3">
    <name type="scientific">Escherichia coli</name>
    <dbReference type="NCBI Taxonomy" id="562"/>
    <lineage>
        <taxon>Bacteria</taxon>
        <taxon>Pseudomonadati</taxon>
        <taxon>Pseudomonadota</taxon>
        <taxon>Gammaproteobacteria</taxon>
        <taxon>Enterobacterales</taxon>
        <taxon>Enterobacteriaceae</taxon>
        <taxon>Escherichia</taxon>
    </lineage>
</organism>
<evidence type="ECO:0000256" key="1">
    <source>
        <dbReference type="SAM" id="MobiDB-lite"/>
    </source>
</evidence>
<evidence type="ECO:0000313" key="3">
    <source>
        <dbReference type="Proteomes" id="UP000359125"/>
    </source>
</evidence>
<name>A0A5P0JAJ6_ECOLX</name>
<dbReference type="InterPro" id="IPR006522">
    <property type="entry name" value="Phage_virion_morphogenesis"/>
</dbReference>
<dbReference type="AlphaFoldDB" id="A0A5P0JAJ6"/>
<reference evidence="2 3" key="1">
    <citation type="journal article" date="2019" name="Environ. Health Perspect.">
        <title>Inter-host Transmission of Carbapenemase-Producing Escherichia coli among Humans and Backyard Animals.</title>
        <authorList>
            <person name="Li J."/>
            <person name="Bi Z."/>
            <person name="Ma S."/>
            <person name="Chen B."/>
            <person name="Cai C."/>
            <person name="He J."/>
            <person name="Schwarz S."/>
            <person name="Sun C."/>
            <person name="Zhou Y."/>
            <person name="Yin J."/>
            <person name="Hulth A."/>
            <person name="Wang Y."/>
            <person name="Shen Z."/>
            <person name="Wang S."/>
            <person name="Wu C."/>
            <person name="Nilsson L.E."/>
            <person name="Walsh T.R."/>
            <person name="Borjesson S."/>
            <person name="Shen J."/>
            <person name="Sun Q."/>
            <person name="Wang Y."/>
        </authorList>
    </citation>
    <scope>NUCLEOTIDE SEQUENCE [LARGE SCALE GENOMIC DNA]</scope>
    <source>
        <strain evidence="2 3">A016f</strain>
    </source>
</reference>
<sequence length="212" mass="23858">MSAEGIHTLDQYFSDILAGVSPTGRARTAREVGKMLRISQQQRIRAQRNPDGSQYPARRRKKLRTQQGISFIWEGQLRRLKNWHSGRGKYGRTITGFDEDRNEVRTFYRADIERYTEINTRAGQTPRTVKAPMFVKLRTSRFMKMKATSEGAEVGFSGMAARIARIHQDGLREQIGPGAFAKYAPRVLLGISKADEALIRSAVINSLGSAGK</sequence>
<proteinExistence type="predicted"/>
<accession>A0A5P0JAJ6</accession>
<dbReference type="RefSeq" id="WP_063501816.1">
    <property type="nucleotide sequence ID" value="NZ_CP138419.1"/>
</dbReference>
<dbReference type="Proteomes" id="UP000359125">
    <property type="component" value="Unassembled WGS sequence"/>
</dbReference>
<evidence type="ECO:0000313" key="2">
    <source>
        <dbReference type="EMBL" id="MQK25584.1"/>
    </source>
</evidence>
<gene>
    <name evidence="2" type="ORF">EIZ93_14925</name>
</gene>
<dbReference type="Pfam" id="PF05069">
    <property type="entry name" value="Phage_tail_S"/>
    <property type="match status" value="2"/>
</dbReference>